<keyword evidence="4" id="KW-1185">Reference proteome</keyword>
<dbReference type="Gene3D" id="3.30.70.1070">
    <property type="entry name" value="Sporulation related repeat"/>
    <property type="match status" value="1"/>
</dbReference>
<dbReference type="SUPFAM" id="SSF110997">
    <property type="entry name" value="Sporulation related repeat"/>
    <property type="match status" value="1"/>
</dbReference>
<dbReference type="PANTHER" id="PTHR40446">
    <property type="entry name" value="N-ACETYLGLUCOSAMINE-1-PHOSPHODIESTER ALPHA-N-ACETYLGLUCOSAMINIDASE"/>
    <property type="match status" value="1"/>
</dbReference>
<name>A0ABU1TYV6_9BACL</name>
<dbReference type="Pfam" id="PF09992">
    <property type="entry name" value="NAGPA"/>
    <property type="match status" value="1"/>
</dbReference>
<feature type="signal peptide" evidence="1">
    <location>
        <begin position="1"/>
        <end position="26"/>
    </location>
</feature>
<feature type="domain" description="SPOR" evidence="2">
    <location>
        <begin position="70"/>
        <end position="156"/>
    </location>
</feature>
<accession>A0ABU1TYV6</accession>
<dbReference type="RefSeq" id="WP_310257695.1">
    <property type="nucleotide sequence ID" value="NZ_JAVDWA010000002.1"/>
</dbReference>
<proteinExistence type="predicted"/>
<dbReference type="InterPro" id="IPR007730">
    <property type="entry name" value="SPOR-like_dom"/>
</dbReference>
<organism evidence="3 4">
    <name type="scientific">Fictibacillus barbaricus</name>
    <dbReference type="NCBI Taxonomy" id="182136"/>
    <lineage>
        <taxon>Bacteria</taxon>
        <taxon>Bacillati</taxon>
        <taxon>Bacillota</taxon>
        <taxon>Bacilli</taxon>
        <taxon>Bacillales</taxon>
        <taxon>Fictibacillaceae</taxon>
        <taxon>Fictibacillus</taxon>
    </lineage>
</organism>
<sequence>MTSKRIKKTSLLSLTALTFLTILPFSDGYISKTKTVEAENQQSPFRNYENKETQKLQEGVTYSRIVYGKANQNDAYMVNVDFLPTKEDAIKLRDQLTAKGYHPFVQTINGRAQDDPQQSPLGYLVRMGPYKEESNAKMISNDLISKGYSDSKTVFTGEDGESTTGPWVVHVIEMDPKTFNGKVSSALSNNQIPGKETVTNMSKTNHALAGVNGGYFVMGPKDGTEGDLAGVSMVDGKLTSEAVNGRTSLVLDKKNQASISAVSTKLSIQTADGGKREIDGLNRVPGLIRGCGGVGDQETNQPKHDFTCTDTSELIQYSSLYGTETPSGKGTEAVINGKGRITEIRGKRGGTIPKGSTVIAGTGESAEWIQQHLYDGEKITLTKKVFADNHSISSKNGMGIVNGGPRLLKDGKMDIPSTAEGLHQPDNPEFFYQFGQRRHPRTIAGIKANGSLLLVTIDGRKPGYSVGANFKESAQLLKSLGAVEAVNLDGGGSTTMTVNDKMVTTPSDTTGERPVGDAILLTQ</sequence>
<dbReference type="InterPro" id="IPR036680">
    <property type="entry name" value="SPOR-like_sf"/>
</dbReference>
<dbReference type="EMBL" id="JAVDWA010000002">
    <property type="protein sequence ID" value="MDR7072392.1"/>
    <property type="molecule type" value="Genomic_DNA"/>
</dbReference>
<evidence type="ECO:0000313" key="4">
    <source>
        <dbReference type="Proteomes" id="UP001258181"/>
    </source>
</evidence>
<protein>
    <submittedName>
        <fullName evidence="3">Exopolysaccharide biosynthesis protein</fullName>
    </submittedName>
</protein>
<keyword evidence="1" id="KW-0732">Signal</keyword>
<evidence type="ECO:0000259" key="2">
    <source>
        <dbReference type="PROSITE" id="PS51724"/>
    </source>
</evidence>
<dbReference type="Proteomes" id="UP001258181">
    <property type="component" value="Unassembled WGS sequence"/>
</dbReference>
<evidence type="ECO:0000256" key="1">
    <source>
        <dbReference type="SAM" id="SignalP"/>
    </source>
</evidence>
<gene>
    <name evidence="3" type="ORF">J2X07_001369</name>
</gene>
<comment type="caution">
    <text evidence="3">The sequence shown here is derived from an EMBL/GenBank/DDBJ whole genome shotgun (WGS) entry which is preliminary data.</text>
</comment>
<reference evidence="3 4" key="1">
    <citation type="submission" date="2023-07" db="EMBL/GenBank/DDBJ databases">
        <title>Sorghum-associated microbial communities from plants grown in Nebraska, USA.</title>
        <authorList>
            <person name="Schachtman D."/>
        </authorList>
    </citation>
    <scope>NUCLEOTIDE SEQUENCE [LARGE SCALE GENOMIC DNA]</scope>
    <source>
        <strain evidence="3 4">BE211</strain>
    </source>
</reference>
<dbReference type="PROSITE" id="PS51724">
    <property type="entry name" value="SPOR"/>
    <property type="match status" value="1"/>
</dbReference>
<dbReference type="InterPro" id="IPR018711">
    <property type="entry name" value="NAGPA"/>
</dbReference>
<feature type="chain" id="PRO_5046353296" evidence="1">
    <location>
        <begin position="27"/>
        <end position="523"/>
    </location>
</feature>
<evidence type="ECO:0000313" key="3">
    <source>
        <dbReference type="EMBL" id="MDR7072392.1"/>
    </source>
</evidence>
<dbReference type="PANTHER" id="PTHR40446:SF2">
    <property type="entry name" value="N-ACETYLGLUCOSAMINE-1-PHOSPHODIESTER ALPHA-N-ACETYLGLUCOSAMINIDASE"/>
    <property type="match status" value="1"/>
</dbReference>